<dbReference type="NCBIfam" id="TIGR03464">
    <property type="entry name" value="HpnC"/>
    <property type="match status" value="1"/>
</dbReference>
<dbReference type="InterPro" id="IPR002060">
    <property type="entry name" value="Squ/phyt_synthse"/>
</dbReference>
<dbReference type="SFLD" id="SFLDG01018">
    <property type="entry name" value="Squalene/Phytoene_Synthase_Lik"/>
    <property type="match status" value="1"/>
</dbReference>
<dbReference type="SUPFAM" id="SSF48576">
    <property type="entry name" value="Terpenoid synthases"/>
    <property type="match status" value="1"/>
</dbReference>
<dbReference type="EMBL" id="JAUYVI010000008">
    <property type="protein sequence ID" value="MDQ7251001.1"/>
    <property type="molecule type" value="Genomic_DNA"/>
</dbReference>
<evidence type="ECO:0000313" key="1">
    <source>
        <dbReference type="EMBL" id="MDQ7251001.1"/>
    </source>
</evidence>
<name>A0ABU0YTG3_9PROT</name>
<dbReference type="GO" id="GO:0051996">
    <property type="term" value="F:squalene synthase [NAD(P)H] activity"/>
    <property type="evidence" value="ECO:0007669"/>
    <property type="project" value="UniProtKB-EC"/>
</dbReference>
<keyword evidence="1" id="KW-0808">Transferase</keyword>
<dbReference type="PANTHER" id="PTHR31480">
    <property type="entry name" value="BIFUNCTIONAL LYCOPENE CYCLASE/PHYTOENE SYNTHASE"/>
    <property type="match status" value="1"/>
</dbReference>
<keyword evidence="2" id="KW-1185">Reference proteome</keyword>
<dbReference type="InterPro" id="IPR017827">
    <property type="entry name" value="HSQ_synthase_HpnC"/>
</dbReference>
<sequence length="293" mass="32367">MTAAAVDIATPSGKHAGNENFPVGSALIRADLRPHVHAFYRFARMGDDIADNPALEPEDKVRRLTLMQDVLLDPSREDIPEGAALRRSLAATHVSPQHSCDLLTAFKMDATKQRYADWGELMTYCRYSASPVGRYLLDLHGEDPAGWFASDALCNALQVINHLQDVQVDFLEMDRIYAPLDHLSANGAEIGHLRGKLSSPGLRKTLDSLLDETDKLMVDARRLPGVLKDFRLRAESATIVRLADRMIAALRGRDPLAERVKPGKRDFLLSGLEGVGWAVLVGLRGKKPREARS</sequence>
<protein>
    <submittedName>
        <fullName evidence="1">Squalene synthase HpnC</fullName>
        <ecNumber evidence="1">2.5.1.21</ecNumber>
    </submittedName>
</protein>
<comment type="caution">
    <text evidence="1">The sequence shown here is derived from an EMBL/GenBank/DDBJ whole genome shotgun (WGS) entry which is preliminary data.</text>
</comment>
<dbReference type="Proteomes" id="UP001230156">
    <property type="component" value="Unassembled WGS sequence"/>
</dbReference>
<dbReference type="EC" id="2.5.1.21" evidence="1"/>
<dbReference type="SFLD" id="SFLDS00005">
    <property type="entry name" value="Isoprenoid_Synthase_Type_I"/>
    <property type="match status" value="1"/>
</dbReference>
<organism evidence="1 2">
    <name type="scientific">Dongia sedimenti</name>
    <dbReference type="NCBI Taxonomy" id="3064282"/>
    <lineage>
        <taxon>Bacteria</taxon>
        <taxon>Pseudomonadati</taxon>
        <taxon>Pseudomonadota</taxon>
        <taxon>Alphaproteobacteria</taxon>
        <taxon>Rhodospirillales</taxon>
        <taxon>Dongiaceae</taxon>
        <taxon>Dongia</taxon>
    </lineage>
</organism>
<gene>
    <name evidence="1" type="primary">hpnC</name>
    <name evidence="1" type="ORF">Q8A70_25160</name>
</gene>
<dbReference type="Pfam" id="PF00494">
    <property type="entry name" value="SQS_PSY"/>
    <property type="match status" value="1"/>
</dbReference>
<accession>A0ABU0YTG3</accession>
<evidence type="ECO:0000313" key="2">
    <source>
        <dbReference type="Proteomes" id="UP001230156"/>
    </source>
</evidence>
<proteinExistence type="predicted"/>
<dbReference type="RefSeq" id="WP_379960926.1">
    <property type="nucleotide sequence ID" value="NZ_JAUYVI010000008.1"/>
</dbReference>
<dbReference type="Gene3D" id="1.10.600.10">
    <property type="entry name" value="Farnesyl Diphosphate Synthase"/>
    <property type="match status" value="1"/>
</dbReference>
<reference evidence="2" key="1">
    <citation type="submission" date="2023-08" db="EMBL/GenBank/DDBJ databases">
        <title>Rhodospirillaceae gen. nov., a novel taxon isolated from the Yangtze River Yuezi River estuary sludge.</title>
        <authorList>
            <person name="Ruan L."/>
        </authorList>
    </citation>
    <scope>NUCLEOTIDE SEQUENCE [LARGE SCALE GENOMIC DNA]</scope>
    <source>
        <strain evidence="2">R-7</strain>
    </source>
</reference>
<dbReference type="InterPro" id="IPR008949">
    <property type="entry name" value="Isoprenoid_synthase_dom_sf"/>
</dbReference>